<keyword evidence="2" id="KW-0614">Plasmid</keyword>
<dbReference type="Proteomes" id="UP000509750">
    <property type="component" value="Plasmid unnamed3"/>
</dbReference>
<evidence type="ECO:0000256" key="1">
    <source>
        <dbReference type="SAM" id="MobiDB-lite"/>
    </source>
</evidence>
<evidence type="ECO:0000313" key="2">
    <source>
        <dbReference type="EMBL" id="QLG30131.1"/>
    </source>
</evidence>
<dbReference type="KEGG" id="halg:HUG10_21325"/>
<dbReference type="AlphaFoldDB" id="A0A7D5GKW9"/>
<evidence type="ECO:0000313" key="3">
    <source>
        <dbReference type="Proteomes" id="UP000509750"/>
    </source>
</evidence>
<keyword evidence="3" id="KW-1185">Reference proteome</keyword>
<name>A0A7D5GKW9_9EURY</name>
<dbReference type="RefSeq" id="WP_179171705.1">
    <property type="nucleotide sequence ID" value="NZ_CP058532.1"/>
</dbReference>
<geneLocation type="plasmid" evidence="2 3">
    <name>unnamed3</name>
</geneLocation>
<dbReference type="EMBL" id="CP058532">
    <property type="protein sequence ID" value="QLG30131.1"/>
    <property type="molecule type" value="Genomic_DNA"/>
</dbReference>
<feature type="region of interest" description="Disordered" evidence="1">
    <location>
        <begin position="1"/>
        <end position="23"/>
    </location>
</feature>
<protein>
    <submittedName>
        <fullName evidence="2">Uncharacterized protein</fullName>
    </submittedName>
</protein>
<reference evidence="2 3" key="1">
    <citation type="submission" date="2020-07" db="EMBL/GenBank/DDBJ databases">
        <title>Gai3-2, isolated from salt lake.</title>
        <authorList>
            <person name="Cui H."/>
            <person name="Shi X."/>
        </authorList>
    </citation>
    <scope>NUCLEOTIDE SEQUENCE [LARGE SCALE GENOMIC DNA]</scope>
    <source>
        <strain evidence="2 3">Gai3-2</strain>
        <plasmid evidence="2 3">unnamed3</plasmid>
    </source>
</reference>
<accession>A0A7D5GKW9</accession>
<dbReference type="GeneID" id="56031432"/>
<proteinExistence type="predicted"/>
<sequence>MDSSSSGDQIHTPSSTASDISLTVTTDAGTSTHAIESVRLTLSRGCTLTEHRELEDAVIRWVVDEIHRVDGSVIGYTFKVEEGEHREYFDADIVDELMDERVLRMERSEISKAWTATDSTSSGTFTSNVPVSIGFNRT</sequence>
<gene>
    <name evidence="2" type="ORF">HUG10_21325</name>
</gene>
<organism evidence="2 3">
    <name type="scientific">Halorarum halophilum</name>
    <dbReference type="NCBI Taxonomy" id="2743090"/>
    <lineage>
        <taxon>Archaea</taxon>
        <taxon>Methanobacteriati</taxon>
        <taxon>Methanobacteriota</taxon>
        <taxon>Stenosarchaea group</taxon>
        <taxon>Halobacteria</taxon>
        <taxon>Halobacteriales</taxon>
        <taxon>Haloferacaceae</taxon>
        <taxon>Halorarum</taxon>
    </lineage>
</organism>